<dbReference type="GO" id="GO:0004519">
    <property type="term" value="F:endonuclease activity"/>
    <property type="evidence" value="ECO:0007669"/>
    <property type="project" value="UniProtKB-KW"/>
</dbReference>
<dbReference type="EMBL" id="LT558140">
    <property type="protein sequence ID" value="SAM86539.1"/>
    <property type="molecule type" value="Genomic_DNA"/>
</dbReference>
<protein>
    <submittedName>
        <fullName evidence="2">Related to group I intron endonuclease</fullName>
    </submittedName>
</protein>
<keyword evidence="1" id="KW-0732">Signal</keyword>
<dbReference type="SMART" id="SM00497">
    <property type="entry name" value="IENR1"/>
    <property type="match status" value="2"/>
</dbReference>
<gene>
    <name evidence="2" type="ORF">UBRO_21217</name>
</gene>
<dbReference type="Proteomes" id="UP000179920">
    <property type="component" value="Mitochondrion MITO"/>
</dbReference>
<dbReference type="InterPro" id="IPR003647">
    <property type="entry name" value="Intron_nuc_1_rpt"/>
</dbReference>
<name>A0A1K0HDM9_9BASI</name>
<accession>A0A1K0HDM9</accession>
<feature type="chain" id="PRO_5009664730" evidence="1">
    <location>
        <begin position="18"/>
        <end position="155"/>
    </location>
</feature>
<keyword evidence="2" id="KW-0540">Nuclease</keyword>
<sequence length="155" mass="18000">MLLLFVRNLVTTQLTSSYPVIVKDTLKNIEYYYSTLSSAMRALDLPSSFRTSNIRTRYIETGKLIRMRWRLFLESDYEGTFVPGPVSLIDNEDKPAKRGKSILLVDTLEGTTTEFNSITELLDHLGLNTRSTNVVKRYMNPTKLYKGRYEFHMKE</sequence>
<reference evidence="3" key="1">
    <citation type="submission" date="2016-04" db="EMBL/GenBank/DDBJ databases">
        <authorList>
            <person name="Guldener U."/>
            <person name="Guldener U."/>
        </authorList>
    </citation>
    <scope>NUCLEOTIDE SEQUENCE [LARGE SCALE GENOMIC DNA]</scope>
    <source>
        <strain evidence="3">UB2112</strain>
    </source>
</reference>
<evidence type="ECO:0000256" key="1">
    <source>
        <dbReference type="SAM" id="SignalP"/>
    </source>
</evidence>
<organism evidence="2 3">
    <name type="scientific">Ustilago bromivora</name>
    <dbReference type="NCBI Taxonomy" id="307758"/>
    <lineage>
        <taxon>Eukaryota</taxon>
        <taxon>Fungi</taxon>
        <taxon>Dikarya</taxon>
        <taxon>Basidiomycota</taxon>
        <taxon>Ustilaginomycotina</taxon>
        <taxon>Ustilaginomycetes</taxon>
        <taxon>Ustilaginales</taxon>
        <taxon>Ustilaginaceae</taxon>
        <taxon>Ustilago</taxon>
    </lineage>
</organism>
<proteinExistence type="predicted"/>
<evidence type="ECO:0000313" key="2">
    <source>
        <dbReference type="EMBL" id="SAM86539.1"/>
    </source>
</evidence>
<feature type="signal peptide" evidence="1">
    <location>
        <begin position="1"/>
        <end position="17"/>
    </location>
</feature>
<keyword evidence="2" id="KW-0378">Hydrolase</keyword>
<evidence type="ECO:0000313" key="3">
    <source>
        <dbReference type="Proteomes" id="UP000179920"/>
    </source>
</evidence>
<keyword evidence="2" id="KW-0255">Endonuclease</keyword>
<dbReference type="AlphaFoldDB" id="A0A1K0HDM9"/>
<geneLocation type="mitochondrion" evidence="2"/>